<dbReference type="PANTHER" id="PTHR11712:SF306">
    <property type="entry name" value="3-OXOACYL-[ACYL-CARRIER-PROTEIN] SYNTHASE 1"/>
    <property type="match status" value="1"/>
</dbReference>
<dbReference type="NCBIfam" id="NF005935">
    <property type="entry name" value="PRK07967.1"/>
    <property type="match status" value="1"/>
</dbReference>
<dbReference type="Proteomes" id="UP000294338">
    <property type="component" value="Chromosome 1"/>
</dbReference>
<dbReference type="GO" id="GO:0006633">
    <property type="term" value="P:fatty acid biosynthetic process"/>
    <property type="evidence" value="ECO:0007669"/>
    <property type="project" value="UniProtKB-UniPathway"/>
</dbReference>
<keyword evidence="12 21" id="KW-0012">Acyltransferase</keyword>
<evidence type="ECO:0000256" key="11">
    <source>
        <dbReference type="ARBA" id="ARBA00023160"/>
    </source>
</evidence>
<keyword evidence="7" id="KW-0444">Lipid biosynthesis</keyword>
<dbReference type="PROSITE" id="PS00606">
    <property type="entry name" value="KS3_1"/>
    <property type="match status" value="1"/>
</dbReference>
<comment type="catalytic activity">
    <reaction evidence="16">
        <text>(3Z)-decenoyl-[ACP] + malonyl-[ACP] + H(+) = 3-oxo-(5Z)-dodecenoyl-[ACP] + holo-[ACP] + CO2</text>
        <dbReference type="Rhea" id="RHEA:54940"/>
        <dbReference type="Rhea" id="RHEA-COMP:9623"/>
        <dbReference type="Rhea" id="RHEA-COMP:9685"/>
        <dbReference type="Rhea" id="RHEA-COMP:9927"/>
        <dbReference type="Rhea" id="RHEA-COMP:14042"/>
        <dbReference type="ChEBI" id="CHEBI:15378"/>
        <dbReference type="ChEBI" id="CHEBI:16526"/>
        <dbReference type="ChEBI" id="CHEBI:64479"/>
        <dbReference type="ChEBI" id="CHEBI:78449"/>
        <dbReference type="ChEBI" id="CHEBI:78798"/>
        <dbReference type="ChEBI" id="CHEBI:138410"/>
    </reaction>
    <physiologicalReaction direction="left-to-right" evidence="16">
        <dbReference type="Rhea" id="RHEA:54941"/>
    </physiologicalReaction>
</comment>
<dbReference type="CDD" id="cd00834">
    <property type="entry name" value="KAS_I_II"/>
    <property type="match status" value="1"/>
</dbReference>
<dbReference type="GO" id="GO:0004315">
    <property type="term" value="F:3-oxoacyl-[acyl-carrier-protein] synthase activity"/>
    <property type="evidence" value="ECO:0007669"/>
    <property type="project" value="UniProtKB-EC"/>
</dbReference>
<dbReference type="PANTHER" id="PTHR11712">
    <property type="entry name" value="POLYKETIDE SYNTHASE-RELATED"/>
    <property type="match status" value="1"/>
</dbReference>
<dbReference type="EMBL" id="LR217705">
    <property type="protein sequence ID" value="VFP80617.1"/>
    <property type="molecule type" value="Genomic_DNA"/>
</dbReference>
<dbReference type="InterPro" id="IPR014030">
    <property type="entry name" value="Ketoacyl_synth_N"/>
</dbReference>
<comment type="function">
    <text evidence="18">Involved in the type II fatty acid elongation cycle. Catalyzes the elongation of a wide range of acyl-ACP by the addition of two carbons from malonyl-ACP to an acyl acceptor. Can also use unsaturated fatty acids. Catalyzes a key reaction in unsaturated fatty acid (UFA) synthesis, the elongation of the cis-3-decenoyl-ACP produced by FabA.</text>
</comment>
<evidence type="ECO:0000256" key="10">
    <source>
        <dbReference type="ARBA" id="ARBA00023098"/>
    </source>
</evidence>
<evidence type="ECO:0000256" key="15">
    <source>
        <dbReference type="ARBA" id="ARBA00042143"/>
    </source>
</evidence>
<keyword evidence="9" id="KW-0276">Fatty acid metabolism</keyword>
<evidence type="ECO:0000256" key="5">
    <source>
        <dbReference type="ARBA" id="ARBA00013191"/>
    </source>
</evidence>
<organism evidence="21 22">
    <name type="scientific">Candidatus Erwinia haradaeae</name>
    <dbReference type="NCBI Taxonomy" id="1922217"/>
    <lineage>
        <taxon>Bacteria</taxon>
        <taxon>Pseudomonadati</taxon>
        <taxon>Pseudomonadota</taxon>
        <taxon>Gammaproteobacteria</taxon>
        <taxon>Enterobacterales</taxon>
        <taxon>Erwiniaceae</taxon>
        <taxon>Erwinia</taxon>
    </lineage>
</organism>
<dbReference type="GO" id="GO:0005829">
    <property type="term" value="C:cytosol"/>
    <property type="evidence" value="ECO:0007669"/>
    <property type="project" value="TreeGrafter"/>
</dbReference>
<evidence type="ECO:0000256" key="17">
    <source>
        <dbReference type="ARBA" id="ARBA00048506"/>
    </source>
</evidence>
<dbReference type="Gene3D" id="3.40.47.10">
    <property type="match status" value="2"/>
</dbReference>
<dbReference type="Pfam" id="PF02801">
    <property type="entry name" value="Ketoacyl-synt_C"/>
    <property type="match status" value="1"/>
</dbReference>
<evidence type="ECO:0000256" key="7">
    <source>
        <dbReference type="ARBA" id="ARBA00022516"/>
    </source>
</evidence>
<dbReference type="InterPro" id="IPR000794">
    <property type="entry name" value="Beta-ketoacyl_synthase"/>
</dbReference>
<evidence type="ECO:0000256" key="9">
    <source>
        <dbReference type="ARBA" id="ARBA00022832"/>
    </source>
</evidence>
<gene>
    <name evidence="21" type="primary">fabB</name>
    <name evidence="21" type="ORF">ERCISPPS3390_494</name>
</gene>
<dbReference type="InterPro" id="IPR014031">
    <property type="entry name" value="Ketoacyl_synth_C"/>
</dbReference>
<evidence type="ECO:0000256" key="14">
    <source>
        <dbReference type="ARBA" id="ARBA00041620"/>
    </source>
</evidence>
<comment type="pathway">
    <text evidence="2">Lipid metabolism; fatty acid biosynthesis.</text>
</comment>
<evidence type="ECO:0000256" key="4">
    <source>
        <dbReference type="ARBA" id="ARBA00011738"/>
    </source>
</evidence>
<evidence type="ECO:0000256" key="18">
    <source>
        <dbReference type="ARBA" id="ARBA00057938"/>
    </source>
</evidence>
<name>A0A451D4L3_9GAMM</name>
<protein>
    <recommendedName>
        <fullName evidence="13">3-oxoacyl-[acyl-carrier-protein] synthase 1</fullName>
        <ecNumber evidence="5">2.3.1.41</ecNumber>
    </recommendedName>
    <alternativeName>
        <fullName evidence="14">3-oxoacyl-[acyl-carrier-protein] synthase I</fullName>
    </alternativeName>
    <alternativeName>
        <fullName evidence="15">Beta-ketoacyl-ACP synthase I</fullName>
    </alternativeName>
</protein>
<comment type="similarity">
    <text evidence="3 19">Belongs to the thiolase-like superfamily. Beta-ketoacyl-ACP synthases family.</text>
</comment>
<dbReference type="RefSeq" id="WP_197095242.1">
    <property type="nucleotide sequence ID" value="NZ_LR217705.1"/>
</dbReference>
<evidence type="ECO:0000256" key="19">
    <source>
        <dbReference type="RuleBase" id="RU003694"/>
    </source>
</evidence>
<keyword evidence="10" id="KW-0443">Lipid metabolism</keyword>
<dbReference type="FunFam" id="3.40.47.10:FF:000005">
    <property type="entry name" value="3-oxoacyl-[acyl-carrier-protein] synthase I"/>
    <property type="match status" value="1"/>
</dbReference>
<evidence type="ECO:0000256" key="1">
    <source>
        <dbReference type="ARBA" id="ARBA00004496"/>
    </source>
</evidence>
<evidence type="ECO:0000259" key="20">
    <source>
        <dbReference type="PROSITE" id="PS52004"/>
    </source>
</evidence>
<sequence length="410" mass="43640">MKRAVITGLGVVSSIGNNQEEVLVSLRAGRSGITFSQELKNSGMRSHVWGSIKLSKKDIASRIERKTLRFMSDASVYAFISMQEAIQDSGLTKEQYQNNARVGLVAGSGGGSPFYQVASVDGMRAKGLRGVGPYMVTKAMASGVSACLATPFKIYGVNYSISSACATSAHCIGHAFEQIQLGKQDIVFAGGGEELCWEMSCEFDAMGALSTKYNHIPEKASRTYDVGRDGFVIAGGGGIVVVEELNHAIIRNAHIYAEIVGYGATSDGLDMVAPSGEGAMRCMRMAMKGVHRPIDYLNTHGTSTLIGDLKELGAIRAVFSDYQPAISATKAMTGHSLGAAGVQEAIYSLLMMEHSFIAPSINIDKLDPEAKGFNIITSYSEQTLNTVMSNSFGFGGTNATLVMSKPDLCI</sequence>
<dbReference type="InterPro" id="IPR016039">
    <property type="entry name" value="Thiolase-like"/>
</dbReference>
<dbReference type="AlphaFoldDB" id="A0A451D4L3"/>
<reference evidence="21 22" key="1">
    <citation type="submission" date="2019-02" db="EMBL/GenBank/DDBJ databases">
        <authorList>
            <person name="Manzano-Marin A."/>
            <person name="Manzano-Marin A."/>
        </authorList>
    </citation>
    <scope>NUCLEOTIDE SEQUENCE [LARGE SCALE GENOMIC DNA]</scope>
    <source>
        <strain evidence="21 22">ErCisplendens/pseudotsugae</strain>
    </source>
</reference>
<dbReference type="InterPro" id="IPR018201">
    <property type="entry name" value="Ketoacyl_synth_AS"/>
</dbReference>
<dbReference type="Pfam" id="PF00109">
    <property type="entry name" value="ketoacyl-synt"/>
    <property type="match status" value="1"/>
</dbReference>
<keyword evidence="6" id="KW-0963">Cytoplasm</keyword>
<dbReference type="FunFam" id="3.40.47.10:FF:000006">
    <property type="entry name" value="3-oxoacyl-[acyl-carrier-protein] synthase I"/>
    <property type="match status" value="1"/>
</dbReference>
<evidence type="ECO:0000256" key="2">
    <source>
        <dbReference type="ARBA" id="ARBA00005194"/>
    </source>
</evidence>
<dbReference type="UniPathway" id="UPA00094"/>
<keyword evidence="8 19" id="KW-0808">Transferase</keyword>
<proteinExistence type="inferred from homology"/>
<evidence type="ECO:0000256" key="12">
    <source>
        <dbReference type="ARBA" id="ARBA00023315"/>
    </source>
</evidence>
<comment type="catalytic activity">
    <reaction evidence="17">
        <text>a fatty acyl-[ACP] + malonyl-[ACP] + H(+) = a 3-oxoacyl-[ACP] + holo-[ACP] + CO2</text>
        <dbReference type="Rhea" id="RHEA:22836"/>
        <dbReference type="Rhea" id="RHEA-COMP:9623"/>
        <dbReference type="Rhea" id="RHEA-COMP:9685"/>
        <dbReference type="Rhea" id="RHEA-COMP:9916"/>
        <dbReference type="Rhea" id="RHEA-COMP:14125"/>
        <dbReference type="ChEBI" id="CHEBI:15378"/>
        <dbReference type="ChEBI" id="CHEBI:16526"/>
        <dbReference type="ChEBI" id="CHEBI:64479"/>
        <dbReference type="ChEBI" id="CHEBI:78449"/>
        <dbReference type="ChEBI" id="CHEBI:78776"/>
        <dbReference type="ChEBI" id="CHEBI:138651"/>
        <dbReference type="EC" id="2.3.1.41"/>
    </reaction>
    <physiologicalReaction direction="left-to-right" evidence="17">
        <dbReference type="Rhea" id="RHEA:22837"/>
    </physiologicalReaction>
</comment>
<keyword evidence="11" id="KW-0275">Fatty acid biosynthesis</keyword>
<evidence type="ECO:0000313" key="22">
    <source>
        <dbReference type="Proteomes" id="UP000294338"/>
    </source>
</evidence>
<evidence type="ECO:0000256" key="6">
    <source>
        <dbReference type="ARBA" id="ARBA00022490"/>
    </source>
</evidence>
<evidence type="ECO:0000313" key="21">
    <source>
        <dbReference type="EMBL" id="VFP80617.1"/>
    </source>
</evidence>
<dbReference type="InterPro" id="IPR020841">
    <property type="entry name" value="PKS_Beta-ketoAc_synthase_dom"/>
</dbReference>
<evidence type="ECO:0000256" key="13">
    <source>
        <dbReference type="ARBA" id="ARBA00039450"/>
    </source>
</evidence>
<dbReference type="EC" id="2.3.1.41" evidence="5"/>
<dbReference type="PROSITE" id="PS52004">
    <property type="entry name" value="KS3_2"/>
    <property type="match status" value="1"/>
</dbReference>
<dbReference type="SUPFAM" id="SSF53901">
    <property type="entry name" value="Thiolase-like"/>
    <property type="match status" value="2"/>
</dbReference>
<evidence type="ECO:0000256" key="16">
    <source>
        <dbReference type="ARBA" id="ARBA00048121"/>
    </source>
</evidence>
<accession>A0A451D4L3</accession>
<evidence type="ECO:0000256" key="8">
    <source>
        <dbReference type="ARBA" id="ARBA00022679"/>
    </source>
</evidence>
<comment type="subunit">
    <text evidence="4">Homodimer.</text>
</comment>
<comment type="subcellular location">
    <subcellularLocation>
        <location evidence="1">Cytoplasm</location>
    </subcellularLocation>
</comment>
<feature type="domain" description="Ketosynthase family 3 (KS3)" evidence="20">
    <location>
        <begin position="1"/>
        <end position="405"/>
    </location>
</feature>
<evidence type="ECO:0000256" key="3">
    <source>
        <dbReference type="ARBA" id="ARBA00008467"/>
    </source>
</evidence>
<dbReference type="SMART" id="SM00825">
    <property type="entry name" value="PKS_KS"/>
    <property type="match status" value="1"/>
</dbReference>